<dbReference type="GO" id="GO:0006890">
    <property type="term" value="P:retrograde vesicle-mediated transport, Golgi to endoplasmic reticulum"/>
    <property type="evidence" value="ECO:0007669"/>
    <property type="project" value="TreeGrafter"/>
</dbReference>
<comment type="caution">
    <text evidence="7">The sequence shown here is derived from an EMBL/GenBank/DDBJ whole genome shotgun (WGS) entry which is preliminary data.</text>
</comment>
<keyword evidence="8" id="KW-1185">Reference proteome</keyword>
<dbReference type="STRING" id="35608.A0A2U1QC52"/>
<sequence length="303" mass="35295">MATHVGSPMYGGKMKVIAGEYRPNGTILISTKNPRLWYKLIKSSKAMDRIKSAAFYPWRQFLRLYQIYLDKTVPRGRLRWLAAAILASIFTLRVIYLRGFYLVSFCLGIYVSFMLLMFTTPHVNDDMESILPVTTGLDEFKPYLGRYTEFQLWHAMTKAYTISLMLTFFSIFDLPFFWPVAFFYSFPFLGLIYERITDMTKHKYVPFTTGKMTTEYVATANKLLLMRSFGYLPIPSILIMYGFMATFEHMHVFSEIHGYFFQAILFSIASLGDMAVFDFAQEVVSNMPTVKLNMSRKKDKQRT</sequence>
<organism evidence="7 8">
    <name type="scientific">Artemisia annua</name>
    <name type="common">Sweet wormwood</name>
    <dbReference type="NCBI Taxonomy" id="35608"/>
    <lineage>
        <taxon>Eukaryota</taxon>
        <taxon>Viridiplantae</taxon>
        <taxon>Streptophyta</taxon>
        <taxon>Embryophyta</taxon>
        <taxon>Tracheophyta</taxon>
        <taxon>Spermatophyta</taxon>
        <taxon>Magnoliopsida</taxon>
        <taxon>eudicotyledons</taxon>
        <taxon>Gunneridae</taxon>
        <taxon>Pentapetalae</taxon>
        <taxon>asterids</taxon>
        <taxon>campanulids</taxon>
        <taxon>Asterales</taxon>
        <taxon>Asteraceae</taxon>
        <taxon>Asteroideae</taxon>
        <taxon>Anthemideae</taxon>
        <taxon>Artemisiinae</taxon>
        <taxon>Artemisia</taxon>
    </lineage>
</organism>
<dbReference type="GO" id="GO:0006621">
    <property type="term" value="P:protein retention in ER lumen"/>
    <property type="evidence" value="ECO:0007669"/>
    <property type="project" value="TreeGrafter"/>
</dbReference>
<feature type="transmembrane region" description="Helical" evidence="6">
    <location>
        <begin position="102"/>
        <end position="119"/>
    </location>
</feature>
<comment type="subcellular location">
    <subcellularLocation>
        <location evidence="1">Membrane</location>
        <topology evidence="1">Multi-pass membrane protein</topology>
    </subcellularLocation>
</comment>
<evidence type="ECO:0000313" key="8">
    <source>
        <dbReference type="Proteomes" id="UP000245207"/>
    </source>
</evidence>
<feature type="transmembrane region" description="Helical" evidence="6">
    <location>
        <begin position="78"/>
        <end position="96"/>
    </location>
</feature>
<keyword evidence="5 6" id="KW-0472">Membrane</keyword>
<evidence type="ECO:0000256" key="1">
    <source>
        <dbReference type="ARBA" id="ARBA00004141"/>
    </source>
</evidence>
<dbReference type="Proteomes" id="UP000245207">
    <property type="component" value="Unassembled WGS sequence"/>
</dbReference>
<dbReference type="Pfam" id="PF03248">
    <property type="entry name" value="Rer1"/>
    <property type="match status" value="1"/>
</dbReference>
<keyword evidence="3 6" id="KW-0812">Transmembrane</keyword>
<name>A0A2U1QC52_ARTAN</name>
<feature type="transmembrane region" description="Helical" evidence="6">
    <location>
        <begin position="259"/>
        <end position="277"/>
    </location>
</feature>
<dbReference type="EMBL" id="PKPP01000233">
    <property type="protein sequence ID" value="PWA95557.1"/>
    <property type="molecule type" value="Genomic_DNA"/>
</dbReference>
<evidence type="ECO:0000256" key="3">
    <source>
        <dbReference type="ARBA" id="ARBA00022692"/>
    </source>
</evidence>
<dbReference type="OrthoDB" id="448250at2759"/>
<dbReference type="InterPro" id="IPR004932">
    <property type="entry name" value="Rer1"/>
</dbReference>
<keyword evidence="4 6" id="KW-1133">Transmembrane helix</keyword>
<dbReference type="PANTHER" id="PTHR10743:SF17">
    <property type="entry name" value="PROTEIN RER1A"/>
    <property type="match status" value="1"/>
</dbReference>
<proteinExistence type="inferred from homology"/>
<reference evidence="7 8" key="1">
    <citation type="journal article" date="2018" name="Mol. Plant">
        <title>The genome of Artemisia annua provides insight into the evolution of Asteraceae family and artemisinin biosynthesis.</title>
        <authorList>
            <person name="Shen Q."/>
            <person name="Zhang L."/>
            <person name="Liao Z."/>
            <person name="Wang S."/>
            <person name="Yan T."/>
            <person name="Shi P."/>
            <person name="Liu M."/>
            <person name="Fu X."/>
            <person name="Pan Q."/>
            <person name="Wang Y."/>
            <person name="Lv Z."/>
            <person name="Lu X."/>
            <person name="Zhang F."/>
            <person name="Jiang W."/>
            <person name="Ma Y."/>
            <person name="Chen M."/>
            <person name="Hao X."/>
            <person name="Li L."/>
            <person name="Tang Y."/>
            <person name="Lv G."/>
            <person name="Zhou Y."/>
            <person name="Sun X."/>
            <person name="Brodelius P.E."/>
            <person name="Rose J.K.C."/>
            <person name="Tang K."/>
        </authorList>
    </citation>
    <scope>NUCLEOTIDE SEQUENCE [LARGE SCALE GENOMIC DNA]</scope>
    <source>
        <strain evidence="8">cv. Huhao1</strain>
        <tissue evidence="7">Leaf</tissue>
    </source>
</reference>
<protein>
    <submittedName>
        <fullName evidence="7">Retrieval of early ER protein Rer1</fullName>
    </submittedName>
</protein>
<evidence type="ECO:0000256" key="6">
    <source>
        <dbReference type="SAM" id="Phobius"/>
    </source>
</evidence>
<comment type="similarity">
    <text evidence="2">Belongs to the RER1 family.</text>
</comment>
<accession>A0A2U1QC52</accession>
<evidence type="ECO:0000256" key="2">
    <source>
        <dbReference type="ARBA" id="ARBA00006070"/>
    </source>
</evidence>
<gene>
    <name evidence="7" type="ORF">CTI12_AA006450</name>
</gene>
<dbReference type="PANTHER" id="PTHR10743">
    <property type="entry name" value="PROTEIN RER1"/>
    <property type="match status" value="1"/>
</dbReference>
<feature type="transmembrane region" description="Helical" evidence="6">
    <location>
        <begin position="229"/>
        <end position="247"/>
    </location>
</feature>
<dbReference type="GO" id="GO:0005783">
    <property type="term" value="C:endoplasmic reticulum"/>
    <property type="evidence" value="ECO:0007669"/>
    <property type="project" value="GOC"/>
</dbReference>
<dbReference type="GO" id="GO:0000139">
    <property type="term" value="C:Golgi membrane"/>
    <property type="evidence" value="ECO:0007669"/>
    <property type="project" value="TreeGrafter"/>
</dbReference>
<evidence type="ECO:0000313" key="7">
    <source>
        <dbReference type="EMBL" id="PWA95557.1"/>
    </source>
</evidence>
<evidence type="ECO:0000256" key="5">
    <source>
        <dbReference type="ARBA" id="ARBA00023136"/>
    </source>
</evidence>
<evidence type="ECO:0000256" key="4">
    <source>
        <dbReference type="ARBA" id="ARBA00022989"/>
    </source>
</evidence>
<feature type="transmembrane region" description="Helical" evidence="6">
    <location>
        <begin position="176"/>
        <end position="193"/>
    </location>
</feature>
<dbReference type="AlphaFoldDB" id="A0A2U1QC52"/>